<dbReference type="EC" id="1.3.3.4" evidence="4 11"/>
<keyword evidence="6 11" id="KW-0274">FAD</keyword>
<evidence type="ECO:0000313" key="14">
    <source>
        <dbReference type="RefSeq" id="XP_006814335.1"/>
    </source>
</evidence>
<reference evidence="14" key="1">
    <citation type="submission" date="2025-08" db="UniProtKB">
        <authorList>
            <consortium name="RefSeq"/>
        </authorList>
    </citation>
    <scope>IDENTIFICATION</scope>
    <source>
        <tissue evidence="14">Testes</tissue>
    </source>
</reference>
<evidence type="ECO:0000256" key="3">
    <source>
        <dbReference type="ARBA" id="ARBA00010551"/>
    </source>
</evidence>
<dbReference type="NCBIfam" id="TIGR00562">
    <property type="entry name" value="proto_IX_ox"/>
    <property type="match status" value="1"/>
</dbReference>
<dbReference type="PANTHER" id="PTHR42923">
    <property type="entry name" value="PROTOPORPHYRINOGEN OXIDASE"/>
    <property type="match status" value="1"/>
</dbReference>
<proteinExistence type="inferred from homology"/>
<name>A0ABM0M2U4_SACKO</name>
<evidence type="ECO:0000256" key="10">
    <source>
        <dbReference type="ARBA" id="ARBA00047554"/>
    </source>
</evidence>
<evidence type="ECO:0000256" key="4">
    <source>
        <dbReference type="ARBA" id="ARBA00012867"/>
    </source>
</evidence>
<dbReference type="Proteomes" id="UP000694865">
    <property type="component" value="Unplaced"/>
</dbReference>
<dbReference type="RefSeq" id="XP_006814335.1">
    <property type="nucleotide sequence ID" value="XM_006814272.1"/>
</dbReference>
<dbReference type="InterPro" id="IPR050464">
    <property type="entry name" value="Zeta_carotene_desat/Oxidored"/>
</dbReference>
<sequence>MTALAVVLGGGISGLSSAYYLARSQALRFGKVVVVESSHRTGGWVNTTVSEDGAIFEHGPRSLRTAGAVGKNTLELMHQLPSGLKSVLFTQAPFTKPFISYIMKEPFVKTEIEEDESVHDFIRKRLGNEIADYVMDPLCIGIFAGDARKLSAKSCFPAIFDPARQRGSLIKGLFLQGKEAKSESNCALVKQAKKERWPVWTLQGGLQTLTDKLTDTLMTQHGVEIIKQNQCKQLEFTDNNTIKVTTKDNCYTADHVISAVPATVLSGLLPSNHNILSKLLQEIQQVSVAVINLEFEGNVLPTDGFGYLIPSWEKSKLLGVIYDSCTFPQHNRPGSPTTRLTCMMGGHWFEDNFGDPAIADPEHLLAVAMESLKEQINIEAKPTRSIVNIHKDAIPQYRVGHFKIVDKINKYLDHHNMPLDVIGSSFCGVSVNDCIYNGRRTAEKLLT</sequence>
<evidence type="ECO:0000256" key="5">
    <source>
        <dbReference type="ARBA" id="ARBA00022630"/>
    </source>
</evidence>
<dbReference type="Gene3D" id="3.50.50.60">
    <property type="entry name" value="FAD/NAD(P)-binding domain"/>
    <property type="match status" value="1"/>
</dbReference>
<comment type="function">
    <text evidence="1 11">Catalyzes the 6-electron oxidation of protoporphyrinogen-IX to form protoporphyrin-IX.</text>
</comment>
<gene>
    <name evidence="14" type="primary">LOC100369510</name>
</gene>
<evidence type="ECO:0000256" key="7">
    <source>
        <dbReference type="ARBA" id="ARBA00023002"/>
    </source>
</evidence>
<evidence type="ECO:0000256" key="9">
    <source>
        <dbReference type="ARBA" id="ARBA00023244"/>
    </source>
</evidence>
<accession>A0ABM0M2U4</accession>
<comment type="subcellular location">
    <subcellularLocation>
        <location evidence="11">Mitochondrion inner membrane</location>
    </subcellularLocation>
</comment>
<evidence type="ECO:0000256" key="1">
    <source>
        <dbReference type="ARBA" id="ARBA00002600"/>
    </source>
</evidence>
<dbReference type="InterPro" id="IPR002937">
    <property type="entry name" value="Amino_oxidase"/>
</dbReference>
<feature type="domain" description="Amine oxidase" evidence="12">
    <location>
        <begin position="101"/>
        <end position="446"/>
    </location>
</feature>
<dbReference type="InterPro" id="IPR036188">
    <property type="entry name" value="FAD/NAD-bd_sf"/>
</dbReference>
<comment type="cofactor">
    <cofactor evidence="11">
        <name>FAD</name>
        <dbReference type="ChEBI" id="CHEBI:57692"/>
    </cofactor>
    <text evidence="11">Binds 1 FAD per subunit.</text>
</comment>
<evidence type="ECO:0000256" key="6">
    <source>
        <dbReference type="ARBA" id="ARBA00022827"/>
    </source>
</evidence>
<evidence type="ECO:0000313" key="13">
    <source>
        <dbReference type="Proteomes" id="UP000694865"/>
    </source>
</evidence>
<dbReference type="SUPFAM" id="SSF54373">
    <property type="entry name" value="FAD-linked reductases, C-terminal domain"/>
    <property type="match status" value="1"/>
</dbReference>
<evidence type="ECO:0000259" key="12">
    <source>
        <dbReference type="Pfam" id="PF01593"/>
    </source>
</evidence>
<dbReference type="Pfam" id="PF13450">
    <property type="entry name" value="NAD_binding_8"/>
    <property type="match status" value="1"/>
</dbReference>
<keyword evidence="7 11" id="KW-0560">Oxidoreductase</keyword>
<keyword evidence="13" id="KW-1185">Reference proteome</keyword>
<dbReference type="SUPFAM" id="SSF51905">
    <property type="entry name" value="FAD/NAD(P)-binding domain"/>
    <property type="match status" value="1"/>
</dbReference>
<evidence type="ECO:0000256" key="8">
    <source>
        <dbReference type="ARBA" id="ARBA00023133"/>
    </source>
</evidence>
<comment type="similarity">
    <text evidence="3 11">Belongs to the protoporphyrinogen/coproporphyrinogen oxidase family. Protoporphyrinogen oxidase subfamily.</text>
</comment>
<organism evidence="13 14">
    <name type="scientific">Saccoglossus kowalevskii</name>
    <name type="common">Acorn worm</name>
    <dbReference type="NCBI Taxonomy" id="10224"/>
    <lineage>
        <taxon>Eukaryota</taxon>
        <taxon>Metazoa</taxon>
        <taxon>Hemichordata</taxon>
        <taxon>Enteropneusta</taxon>
        <taxon>Harrimaniidae</taxon>
        <taxon>Saccoglossus</taxon>
    </lineage>
</organism>
<dbReference type="Pfam" id="PF01593">
    <property type="entry name" value="Amino_oxidase"/>
    <property type="match status" value="1"/>
</dbReference>
<evidence type="ECO:0000256" key="11">
    <source>
        <dbReference type="RuleBase" id="RU367069"/>
    </source>
</evidence>
<dbReference type="GeneID" id="100369510"/>
<comment type="catalytic activity">
    <reaction evidence="10 11">
        <text>protoporphyrinogen IX + 3 O2 = protoporphyrin IX + 3 H2O2</text>
        <dbReference type="Rhea" id="RHEA:25576"/>
        <dbReference type="ChEBI" id="CHEBI:15379"/>
        <dbReference type="ChEBI" id="CHEBI:16240"/>
        <dbReference type="ChEBI" id="CHEBI:57306"/>
        <dbReference type="ChEBI" id="CHEBI:57307"/>
        <dbReference type="EC" id="1.3.3.4"/>
    </reaction>
</comment>
<dbReference type="InterPro" id="IPR004572">
    <property type="entry name" value="Protoporphyrinogen_oxidase"/>
</dbReference>
<keyword evidence="8 11" id="KW-0350">Heme biosynthesis</keyword>
<comment type="pathway">
    <text evidence="2 11">Porphyrin-containing compound metabolism; protoporphyrin-IX biosynthesis; protoporphyrin-IX from protoporphyrinogen-IX: step 1/1.</text>
</comment>
<keyword evidence="9 11" id="KW-0627">Porphyrin biosynthesis</keyword>
<keyword evidence="5 11" id="KW-0285">Flavoprotein</keyword>
<dbReference type="PANTHER" id="PTHR42923:SF3">
    <property type="entry name" value="PROTOPORPHYRINOGEN OXIDASE"/>
    <property type="match status" value="1"/>
</dbReference>
<protein>
    <recommendedName>
        <fullName evidence="4 11">Protoporphyrinogen oxidase</fullName>
        <ecNumber evidence="4 11">1.3.3.4</ecNumber>
    </recommendedName>
</protein>
<evidence type="ECO:0000256" key="2">
    <source>
        <dbReference type="ARBA" id="ARBA00005073"/>
    </source>
</evidence>